<accession>A0AAV4AWF9</accession>
<dbReference type="AlphaFoldDB" id="A0AAV4AWF9"/>
<dbReference type="Proteomes" id="UP000735302">
    <property type="component" value="Unassembled WGS sequence"/>
</dbReference>
<feature type="region of interest" description="Disordered" evidence="1">
    <location>
        <begin position="73"/>
        <end position="121"/>
    </location>
</feature>
<name>A0AAV4AWF9_9GAST</name>
<organism evidence="2 3">
    <name type="scientific">Plakobranchus ocellatus</name>
    <dbReference type="NCBI Taxonomy" id="259542"/>
    <lineage>
        <taxon>Eukaryota</taxon>
        <taxon>Metazoa</taxon>
        <taxon>Spiralia</taxon>
        <taxon>Lophotrochozoa</taxon>
        <taxon>Mollusca</taxon>
        <taxon>Gastropoda</taxon>
        <taxon>Heterobranchia</taxon>
        <taxon>Euthyneura</taxon>
        <taxon>Panpulmonata</taxon>
        <taxon>Sacoglossa</taxon>
        <taxon>Placobranchoidea</taxon>
        <taxon>Plakobranchidae</taxon>
        <taxon>Plakobranchus</taxon>
    </lineage>
</organism>
<evidence type="ECO:0000256" key="1">
    <source>
        <dbReference type="SAM" id="MobiDB-lite"/>
    </source>
</evidence>
<evidence type="ECO:0000313" key="3">
    <source>
        <dbReference type="Proteomes" id="UP000735302"/>
    </source>
</evidence>
<proteinExistence type="predicted"/>
<feature type="compositionally biased region" description="Pro residues" evidence="1">
    <location>
        <begin position="93"/>
        <end position="103"/>
    </location>
</feature>
<protein>
    <recommendedName>
        <fullName evidence="4">Secreted protein</fullName>
    </recommendedName>
</protein>
<keyword evidence="3" id="KW-1185">Reference proteome</keyword>
<sequence>MLCMIALTNWTVSMTYRASCCISLIFLMLSLQPSGHWSLSLGLLLANRLARDHPDCMEPIHNKMTSGIHALIRPDSNPEQRNPCRINTLASPSPLPTSPPSRHLPPVSDASNMFLPLSNNK</sequence>
<gene>
    <name evidence="2" type="ORF">PoB_003920500</name>
</gene>
<evidence type="ECO:0000313" key="2">
    <source>
        <dbReference type="EMBL" id="GFO12700.1"/>
    </source>
</evidence>
<comment type="caution">
    <text evidence="2">The sequence shown here is derived from an EMBL/GenBank/DDBJ whole genome shotgun (WGS) entry which is preliminary data.</text>
</comment>
<reference evidence="2 3" key="1">
    <citation type="journal article" date="2021" name="Elife">
        <title>Chloroplast acquisition without the gene transfer in kleptoplastic sea slugs, Plakobranchus ocellatus.</title>
        <authorList>
            <person name="Maeda T."/>
            <person name="Takahashi S."/>
            <person name="Yoshida T."/>
            <person name="Shimamura S."/>
            <person name="Takaki Y."/>
            <person name="Nagai Y."/>
            <person name="Toyoda A."/>
            <person name="Suzuki Y."/>
            <person name="Arimoto A."/>
            <person name="Ishii H."/>
            <person name="Satoh N."/>
            <person name="Nishiyama T."/>
            <person name="Hasebe M."/>
            <person name="Maruyama T."/>
            <person name="Minagawa J."/>
            <person name="Obokata J."/>
            <person name="Shigenobu S."/>
        </authorList>
    </citation>
    <scope>NUCLEOTIDE SEQUENCE [LARGE SCALE GENOMIC DNA]</scope>
</reference>
<evidence type="ECO:0008006" key="4">
    <source>
        <dbReference type="Google" id="ProtNLM"/>
    </source>
</evidence>
<dbReference type="EMBL" id="BLXT01004445">
    <property type="protein sequence ID" value="GFO12700.1"/>
    <property type="molecule type" value="Genomic_DNA"/>
</dbReference>